<dbReference type="Proteomes" id="UP001341840">
    <property type="component" value="Unassembled WGS sequence"/>
</dbReference>
<organism evidence="1 2">
    <name type="scientific">Stylosanthes scabra</name>
    <dbReference type="NCBI Taxonomy" id="79078"/>
    <lineage>
        <taxon>Eukaryota</taxon>
        <taxon>Viridiplantae</taxon>
        <taxon>Streptophyta</taxon>
        <taxon>Embryophyta</taxon>
        <taxon>Tracheophyta</taxon>
        <taxon>Spermatophyta</taxon>
        <taxon>Magnoliopsida</taxon>
        <taxon>eudicotyledons</taxon>
        <taxon>Gunneridae</taxon>
        <taxon>Pentapetalae</taxon>
        <taxon>rosids</taxon>
        <taxon>fabids</taxon>
        <taxon>Fabales</taxon>
        <taxon>Fabaceae</taxon>
        <taxon>Papilionoideae</taxon>
        <taxon>50 kb inversion clade</taxon>
        <taxon>dalbergioids sensu lato</taxon>
        <taxon>Dalbergieae</taxon>
        <taxon>Pterocarpus clade</taxon>
        <taxon>Stylosanthes</taxon>
    </lineage>
</organism>
<gene>
    <name evidence="1" type="ORF">PIB30_087714</name>
</gene>
<comment type="caution">
    <text evidence="1">The sequence shown here is derived from an EMBL/GenBank/DDBJ whole genome shotgun (WGS) entry which is preliminary data.</text>
</comment>
<keyword evidence="2" id="KW-1185">Reference proteome</keyword>
<dbReference type="EMBL" id="JASCZI010122386">
    <property type="protein sequence ID" value="MED6164233.1"/>
    <property type="molecule type" value="Genomic_DNA"/>
</dbReference>
<reference evidence="1 2" key="1">
    <citation type="journal article" date="2023" name="Plants (Basel)">
        <title>Bridging the Gap: Combining Genomics and Transcriptomics Approaches to Understand Stylosanthes scabra, an Orphan Legume from the Brazilian Caatinga.</title>
        <authorList>
            <person name="Ferreira-Neto J.R.C."/>
            <person name="da Silva M.D."/>
            <person name="Binneck E."/>
            <person name="de Melo N.F."/>
            <person name="da Silva R.H."/>
            <person name="de Melo A.L.T.M."/>
            <person name="Pandolfi V."/>
            <person name="Bustamante F.O."/>
            <person name="Brasileiro-Vidal A.C."/>
            <person name="Benko-Iseppon A.M."/>
        </authorList>
    </citation>
    <scope>NUCLEOTIDE SEQUENCE [LARGE SCALE GENOMIC DNA]</scope>
    <source>
        <tissue evidence="1">Leaves</tissue>
    </source>
</reference>
<protein>
    <submittedName>
        <fullName evidence="1">Uncharacterized protein</fullName>
    </submittedName>
</protein>
<evidence type="ECO:0000313" key="1">
    <source>
        <dbReference type="EMBL" id="MED6164233.1"/>
    </source>
</evidence>
<accession>A0ABU6UW20</accession>
<proteinExistence type="predicted"/>
<name>A0ABU6UW20_9FABA</name>
<evidence type="ECO:0000313" key="2">
    <source>
        <dbReference type="Proteomes" id="UP001341840"/>
    </source>
</evidence>
<sequence>MMLMHQQAGRVYLCWDGGNCWNKVPKGKTKIMWVFMNYYRWFVPDARISQP</sequence>